<sequence length="93" mass="9883">MSSVHSVRGSDPIRRGSPNLQQLVNAGPNYIAERADRTGLSRNLEFSLEVRSSNPGSEPNSGHTIPERYDAVSACFNGAGEAPLQRAGGLDFA</sequence>
<reference evidence="2 3" key="1">
    <citation type="submission" date="2018-02" db="EMBL/GenBank/DDBJ databases">
        <title>Genome sequence of the basidiomycete white-rot fungus Phlebia centrifuga.</title>
        <authorList>
            <person name="Granchi Z."/>
            <person name="Peng M."/>
            <person name="de Vries R.P."/>
            <person name="Hilden K."/>
            <person name="Makela M.R."/>
            <person name="Grigoriev I."/>
            <person name="Riley R."/>
        </authorList>
    </citation>
    <scope>NUCLEOTIDE SEQUENCE [LARGE SCALE GENOMIC DNA]</scope>
    <source>
        <strain evidence="2 3">FBCC195</strain>
    </source>
</reference>
<accession>A0A2R6RPK5</accession>
<feature type="region of interest" description="Disordered" evidence="1">
    <location>
        <begin position="1"/>
        <end position="21"/>
    </location>
</feature>
<dbReference type="Proteomes" id="UP000186601">
    <property type="component" value="Unassembled WGS sequence"/>
</dbReference>
<proteinExistence type="predicted"/>
<organism evidence="2 3">
    <name type="scientific">Hermanssonia centrifuga</name>
    <dbReference type="NCBI Taxonomy" id="98765"/>
    <lineage>
        <taxon>Eukaryota</taxon>
        <taxon>Fungi</taxon>
        <taxon>Dikarya</taxon>
        <taxon>Basidiomycota</taxon>
        <taxon>Agaricomycotina</taxon>
        <taxon>Agaricomycetes</taxon>
        <taxon>Polyporales</taxon>
        <taxon>Meruliaceae</taxon>
        <taxon>Hermanssonia</taxon>
    </lineage>
</organism>
<gene>
    <name evidence="2" type="ORF">PHLCEN_2v2265</name>
</gene>
<name>A0A2R6RPK5_9APHY</name>
<protein>
    <submittedName>
        <fullName evidence="2">Uncharacterized protein</fullName>
    </submittedName>
</protein>
<dbReference type="EMBL" id="MLYV02000210">
    <property type="protein sequence ID" value="PSS31968.1"/>
    <property type="molecule type" value="Genomic_DNA"/>
</dbReference>
<evidence type="ECO:0000256" key="1">
    <source>
        <dbReference type="SAM" id="MobiDB-lite"/>
    </source>
</evidence>
<evidence type="ECO:0000313" key="2">
    <source>
        <dbReference type="EMBL" id="PSS31968.1"/>
    </source>
</evidence>
<dbReference type="AlphaFoldDB" id="A0A2R6RPK5"/>
<comment type="caution">
    <text evidence="2">The sequence shown here is derived from an EMBL/GenBank/DDBJ whole genome shotgun (WGS) entry which is preliminary data.</text>
</comment>
<evidence type="ECO:0000313" key="3">
    <source>
        <dbReference type="Proteomes" id="UP000186601"/>
    </source>
</evidence>
<keyword evidence="3" id="KW-1185">Reference proteome</keyword>